<organism evidence="1 2">
    <name type="scientific">Rhizobium tumorigenes</name>
    <dbReference type="NCBI Taxonomy" id="2041385"/>
    <lineage>
        <taxon>Bacteria</taxon>
        <taxon>Pseudomonadati</taxon>
        <taxon>Pseudomonadota</taxon>
        <taxon>Alphaproteobacteria</taxon>
        <taxon>Hyphomicrobiales</taxon>
        <taxon>Rhizobiaceae</taxon>
        <taxon>Rhizobium/Agrobacterium group</taxon>
        <taxon>Rhizobium</taxon>
    </lineage>
</organism>
<evidence type="ECO:0000313" key="1">
    <source>
        <dbReference type="EMBL" id="WFR97993.1"/>
    </source>
</evidence>
<gene>
    <name evidence="1" type="ORF">PR017_19080</name>
</gene>
<geneLocation type="plasmid" evidence="1 2">
    <name>pRt1078</name>
</geneLocation>
<evidence type="ECO:0000313" key="2">
    <source>
        <dbReference type="Proteomes" id="UP000249499"/>
    </source>
</evidence>
<dbReference type="Proteomes" id="UP000249499">
    <property type="component" value="Plasmid pRt1078"/>
</dbReference>
<reference evidence="2" key="2">
    <citation type="journal article" date="2023" name="MicrobiologyOpen">
        <title>Genomics of the tumorigenes clade of the family Rhizobiaceae and description of Rhizobium rhododendri sp. nov.</title>
        <authorList>
            <person name="Kuzmanovic N."/>
            <person name="diCenzo G.C."/>
            <person name="Bunk B."/>
            <person name="Sproeer C."/>
            <person name="Fruehling A."/>
            <person name="Neumann-Schaal M."/>
            <person name="Overmann J."/>
            <person name="Smalla K."/>
        </authorList>
    </citation>
    <scope>NUCLEOTIDE SEQUENCE [LARGE SCALE GENOMIC DNA]</scope>
    <source>
        <strain evidence="2">1078</strain>
        <plasmid evidence="2">pRt1078</plasmid>
    </source>
</reference>
<sequence length="60" mass="6145">MTSDIAAGKTSGDRAFARGRASFAKIGGVAVDFGHASERHAIANSGDGDPVGFPRVEINK</sequence>
<dbReference type="KEGG" id="rtu:PR017_19080"/>
<name>A0AAF1K8F7_9HYPH</name>
<dbReference type="AlphaFoldDB" id="A0AAF1K8F7"/>
<protein>
    <submittedName>
        <fullName evidence="1">Uncharacterized protein</fullName>
    </submittedName>
</protein>
<keyword evidence="2" id="KW-1185">Reference proteome</keyword>
<reference evidence="1 2" key="1">
    <citation type="journal article" date="2018" name="Sci. Rep.">
        <title>Rhizobium tumorigenes sp. nov., a novel plant tumorigenic bacterium isolated from cane gall tumors on thornless blackberry.</title>
        <authorList>
            <person name="Kuzmanovi N."/>
            <person name="Smalla K."/>
            <person name="Gronow S."/>
            <person name="PuBawska J."/>
        </authorList>
    </citation>
    <scope>NUCLEOTIDE SEQUENCE [LARGE SCALE GENOMIC DNA]</scope>
    <source>
        <strain evidence="1 2">1078</strain>
    </source>
</reference>
<keyword evidence="1" id="KW-0614">Plasmid</keyword>
<dbReference type="RefSeq" id="WP_111220927.1">
    <property type="nucleotide sequence ID" value="NZ_CP117256.1"/>
</dbReference>
<accession>A0AAF1K8F7</accession>
<proteinExistence type="predicted"/>
<dbReference type="EMBL" id="CP117256">
    <property type="protein sequence ID" value="WFR97993.1"/>
    <property type="molecule type" value="Genomic_DNA"/>
</dbReference>